<organism evidence="3 4">
    <name type="scientific">Pycnoporus cinnabarinus</name>
    <name type="common">Cinnabar-red polypore</name>
    <name type="synonym">Trametes cinnabarina</name>
    <dbReference type="NCBI Taxonomy" id="5643"/>
    <lineage>
        <taxon>Eukaryota</taxon>
        <taxon>Fungi</taxon>
        <taxon>Dikarya</taxon>
        <taxon>Basidiomycota</taxon>
        <taxon>Agaricomycotina</taxon>
        <taxon>Agaricomycetes</taxon>
        <taxon>Polyporales</taxon>
        <taxon>Polyporaceae</taxon>
        <taxon>Trametes</taxon>
    </lineage>
</organism>
<accession>A0A060SN76</accession>
<dbReference type="OrthoDB" id="1001765at2759"/>
<sequence>MFRKAVLLALVSAVATSAQVLQGWNDTTLAQYLLATQQVGSALFTQGLDQFADTDFADAGYPAWVRNRIEQIADHEAAHVADLTETLGADAPAPCTYTFPLTDVDSFIDLAQRVTTTASSAGIGTVGFVNGTGLAIYAASIAASESRHAGWLTSAVEKRQPWNSAWETPLAPSEVWSLLSTFVSDCPATNPTLPFQLYPALTVYPAYPTADGTVFVSLTLKAAAQQFYLAWLDGLLVQYSPIADGQATVPEGLTGTAYAVVVSSPEPPSRDNIASGLAIVQFPFDSYASDTDPGDLPKKASQVAKDA</sequence>
<protein>
    <recommendedName>
        <fullName evidence="5">Protein rds1</fullName>
    </recommendedName>
</protein>
<dbReference type="InterPro" id="IPR039254">
    <property type="entry name" value="Rds1"/>
</dbReference>
<feature type="region of interest" description="Disordered" evidence="1">
    <location>
        <begin position="287"/>
        <end position="307"/>
    </location>
</feature>
<comment type="caution">
    <text evidence="3">The sequence shown here is derived from an EMBL/GenBank/DDBJ whole genome shotgun (WGS) entry which is preliminary data.</text>
</comment>
<dbReference type="PANTHER" id="PTHR38705">
    <property type="entry name" value="PROTEIN RDS1"/>
    <property type="match status" value="1"/>
</dbReference>
<dbReference type="Pfam" id="PF13668">
    <property type="entry name" value="Ferritin_2"/>
    <property type="match status" value="1"/>
</dbReference>
<keyword evidence="4" id="KW-1185">Reference proteome</keyword>
<evidence type="ECO:0000256" key="2">
    <source>
        <dbReference type="SAM" id="SignalP"/>
    </source>
</evidence>
<evidence type="ECO:0000313" key="4">
    <source>
        <dbReference type="Proteomes" id="UP000029665"/>
    </source>
</evidence>
<dbReference type="SUPFAM" id="SSF47240">
    <property type="entry name" value="Ferritin-like"/>
    <property type="match status" value="1"/>
</dbReference>
<dbReference type="HOGENOM" id="CLU_029630_0_0_1"/>
<evidence type="ECO:0008006" key="5">
    <source>
        <dbReference type="Google" id="ProtNLM"/>
    </source>
</evidence>
<proteinExistence type="predicted"/>
<name>A0A060SN76_PYCCI</name>
<reference evidence="3" key="1">
    <citation type="submission" date="2014-01" db="EMBL/GenBank/DDBJ databases">
        <title>The genome of the white-rot fungus Pycnoporus cinnabarinus: a basidiomycete model with a versatile arsenal for lignocellulosic biomass breakdown.</title>
        <authorList>
            <person name="Levasseur A."/>
            <person name="Lomascolo A."/>
            <person name="Ruiz-Duenas F.J."/>
            <person name="Uzan E."/>
            <person name="Piumi F."/>
            <person name="Kues U."/>
            <person name="Ram A.F.J."/>
            <person name="Murat C."/>
            <person name="Haon M."/>
            <person name="Benoit I."/>
            <person name="Arfi Y."/>
            <person name="Chevret D."/>
            <person name="Drula E."/>
            <person name="Kwon M.J."/>
            <person name="Gouret P."/>
            <person name="Lesage-Meessen L."/>
            <person name="Lombard V."/>
            <person name="Mariette J."/>
            <person name="Noirot C."/>
            <person name="Park J."/>
            <person name="Patyshakuliyeva A."/>
            <person name="Wieneger R.A.B."/>
            <person name="Wosten H.A.B."/>
            <person name="Martin F."/>
            <person name="Coutinho P.M."/>
            <person name="de Vries R."/>
            <person name="Martinez A.T."/>
            <person name="Klopp C."/>
            <person name="Pontarotti P."/>
            <person name="Henrissat B."/>
            <person name="Record E."/>
        </authorList>
    </citation>
    <scope>NUCLEOTIDE SEQUENCE [LARGE SCALE GENOMIC DNA]</scope>
    <source>
        <strain evidence="3">BRFM137</strain>
    </source>
</reference>
<evidence type="ECO:0000256" key="1">
    <source>
        <dbReference type="SAM" id="MobiDB-lite"/>
    </source>
</evidence>
<feature type="signal peptide" evidence="2">
    <location>
        <begin position="1"/>
        <end position="18"/>
    </location>
</feature>
<gene>
    <name evidence="3" type="ORF">BN946_scf184922.g5</name>
</gene>
<keyword evidence="2" id="KW-0732">Signal</keyword>
<dbReference type="Proteomes" id="UP000029665">
    <property type="component" value="Unassembled WGS sequence"/>
</dbReference>
<evidence type="ECO:0000313" key="3">
    <source>
        <dbReference type="EMBL" id="CDO75992.1"/>
    </source>
</evidence>
<feature type="chain" id="PRO_5001591322" description="Protein rds1" evidence="2">
    <location>
        <begin position="19"/>
        <end position="307"/>
    </location>
</feature>
<dbReference type="OMA" id="WETPLEP"/>
<dbReference type="AlphaFoldDB" id="A0A060SN76"/>
<dbReference type="PANTHER" id="PTHR38705:SF1">
    <property type="entry name" value="PROTEIN RDS1"/>
    <property type="match status" value="1"/>
</dbReference>
<dbReference type="EMBL" id="CCBP010000321">
    <property type="protein sequence ID" value="CDO75992.1"/>
    <property type="molecule type" value="Genomic_DNA"/>
</dbReference>
<dbReference type="STRING" id="5643.A0A060SN76"/>
<dbReference type="InterPro" id="IPR009078">
    <property type="entry name" value="Ferritin-like_SF"/>
</dbReference>